<dbReference type="CDD" id="cd02440">
    <property type="entry name" value="AdoMet_MTases"/>
    <property type="match status" value="1"/>
</dbReference>
<dbReference type="AlphaFoldDB" id="A0A832XM37"/>
<dbReference type="Proteomes" id="UP000646946">
    <property type="component" value="Unassembled WGS sequence"/>
</dbReference>
<keyword evidence="2" id="KW-0489">Methyltransferase</keyword>
<evidence type="ECO:0000313" key="2">
    <source>
        <dbReference type="EMBL" id="HIK00698.1"/>
    </source>
</evidence>
<dbReference type="PANTHER" id="PTHR42912">
    <property type="entry name" value="METHYLTRANSFERASE"/>
    <property type="match status" value="1"/>
</dbReference>
<dbReference type="InterPro" id="IPR013216">
    <property type="entry name" value="Methyltransf_11"/>
</dbReference>
<evidence type="ECO:0000313" key="3">
    <source>
        <dbReference type="Proteomes" id="UP000646946"/>
    </source>
</evidence>
<name>A0A832XM37_9ARCH</name>
<feature type="domain" description="Methyltransferase type 11" evidence="1">
    <location>
        <begin position="31"/>
        <end position="118"/>
    </location>
</feature>
<keyword evidence="2" id="KW-0808">Transferase</keyword>
<reference evidence="2 3" key="1">
    <citation type="journal article" name="Nat. Commun.">
        <title>Undinarchaeota illuminate DPANN phylogeny and the impact of gene transfer on archaeal evolution.</title>
        <authorList>
            <person name="Dombrowski N."/>
            <person name="Williams T.A."/>
            <person name="Sun J."/>
            <person name="Woodcroft B.J."/>
            <person name="Lee J.H."/>
            <person name="Minh B.Q."/>
            <person name="Rinke C."/>
            <person name="Spang A."/>
        </authorList>
    </citation>
    <scope>NUCLEOTIDE SEQUENCE [LARGE SCALE GENOMIC DNA]</scope>
    <source>
        <strain evidence="2">MAG_bin1129</strain>
    </source>
</reference>
<organism evidence="2 3">
    <name type="scientific">Candidatus Naiadarchaeum limnaeum</name>
    <dbReference type="NCBI Taxonomy" id="2756139"/>
    <lineage>
        <taxon>Archaea</taxon>
        <taxon>Candidatus Undinarchaeota</taxon>
        <taxon>Candidatus Undinarchaeia</taxon>
        <taxon>Candidatus Naiadarchaeales</taxon>
        <taxon>Candidatus Naiadarchaeaceae</taxon>
        <taxon>Candidatus Naiadarchaeum</taxon>
    </lineage>
</organism>
<gene>
    <name evidence="2" type="ORF">H1016_04110</name>
</gene>
<protein>
    <submittedName>
        <fullName evidence="2">Class I SAM-dependent methyltransferase</fullName>
    </submittedName>
</protein>
<dbReference type="InterPro" id="IPR050508">
    <property type="entry name" value="Methyltransf_Superfamily"/>
</dbReference>
<dbReference type="SUPFAM" id="SSF53335">
    <property type="entry name" value="S-adenosyl-L-methionine-dependent methyltransferases"/>
    <property type="match status" value="1"/>
</dbReference>
<keyword evidence="3" id="KW-1185">Reference proteome</keyword>
<sequence length="198" mass="22783">MEKKRYYWKRVMSETEARNYWGELGRVERVLDLGCGKGLFGKYKPSGVGVYGLDVDSGAIRDAKKYEKARKADLNKRLPFKSGFFDAIFAKDVFEHLVEPWKLASECNRVLKKGGVILAVVPSPSAKAWDDYTHVRPFTKRAIQELFLDNGFEIEYTCRTRGIPGFGYLGLSPYVHYFLEIPIFRWLTHGFKVLAVKQ</sequence>
<comment type="caution">
    <text evidence="2">The sequence shown here is derived from an EMBL/GenBank/DDBJ whole genome shotgun (WGS) entry which is preliminary data.</text>
</comment>
<dbReference type="InterPro" id="IPR029063">
    <property type="entry name" value="SAM-dependent_MTases_sf"/>
</dbReference>
<dbReference type="GO" id="GO:0032259">
    <property type="term" value="P:methylation"/>
    <property type="evidence" value="ECO:0007669"/>
    <property type="project" value="UniProtKB-KW"/>
</dbReference>
<evidence type="ECO:0000259" key="1">
    <source>
        <dbReference type="Pfam" id="PF08241"/>
    </source>
</evidence>
<proteinExistence type="predicted"/>
<dbReference type="Pfam" id="PF08241">
    <property type="entry name" value="Methyltransf_11"/>
    <property type="match status" value="1"/>
</dbReference>
<accession>A0A832XM37</accession>
<dbReference type="EMBL" id="DVAB01000033">
    <property type="protein sequence ID" value="HIK00698.1"/>
    <property type="molecule type" value="Genomic_DNA"/>
</dbReference>
<dbReference type="GO" id="GO:0008757">
    <property type="term" value="F:S-adenosylmethionine-dependent methyltransferase activity"/>
    <property type="evidence" value="ECO:0007669"/>
    <property type="project" value="InterPro"/>
</dbReference>
<dbReference type="Gene3D" id="3.40.50.150">
    <property type="entry name" value="Vaccinia Virus protein VP39"/>
    <property type="match status" value="1"/>
</dbReference>